<name>A0A2S5DI92_9NEIS</name>
<organism evidence="1 2">
    <name type="scientific">Chromobacterium alticapitis</name>
    <dbReference type="NCBI Taxonomy" id="2073169"/>
    <lineage>
        <taxon>Bacteria</taxon>
        <taxon>Pseudomonadati</taxon>
        <taxon>Pseudomonadota</taxon>
        <taxon>Betaproteobacteria</taxon>
        <taxon>Neisseriales</taxon>
        <taxon>Chromobacteriaceae</taxon>
        <taxon>Chromobacterium</taxon>
    </lineage>
</organism>
<evidence type="ECO:0000313" key="2">
    <source>
        <dbReference type="Proteomes" id="UP000237082"/>
    </source>
</evidence>
<keyword evidence="2" id="KW-1185">Reference proteome</keyword>
<proteinExistence type="predicted"/>
<sequence>MNPPSLLALRLTRNPGHGRAQACASVNLPLLEAQDYARREAHASGDAAPVLLNHKQFYALLERLLRQAWAALGEDCRVFVQLRQPTKDLALPAALFDPRVLLGAGLLREAQWRAESEPAPVVWIAAENLRRDLLDDGDNIVRIACWNVGETGPAALLPALETMAPQTIVWTESAPGHMREEEICKPR</sequence>
<gene>
    <name evidence="1" type="ORF">C2I19_06530</name>
</gene>
<accession>A0A2S5DI92</accession>
<dbReference type="RefSeq" id="WP_103901911.1">
    <property type="nucleotide sequence ID" value="NZ_PQWB01000023.1"/>
</dbReference>
<reference evidence="2" key="1">
    <citation type="submission" date="2018-02" db="EMBL/GenBank/DDBJ databases">
        <authorList>
            <person name="O'Hara-Hanley K."/>
            <person name="Soby S."/>
        </authorList>
    </citation>
    <scope>NUCLEOTIDE SEQUENCE [LARGE SCALE GENOMIC DNA]</scope>
    <source>
        <strain evidence="2">MWU14-2602</strain>
    </source>
</reference>
<dbReference type="OrthoDB" id="9000156at2"/>
<dbReference type="Proteomes" id="UP000237082">
    <property type="component" value="Unassembled WGS sequence"/>
</dbReference>
<comment type="caution">
    <text evidence="1">The sequence shown here is derived from an EMBL/GenBank/DDBJ whole genome shotgun (WGS) entry which is preliminary data.</text>
</comment>
<evidence type="ECO:0000313" key="1">
    <source>
        <dbReference type="EMBL" id="POZ62805.1"/>
    </source>
</evidence>
<dbReference type="AlphaFoldDB" id="A0A2S5DI92"/>
<protein>
    <submittedName>
        <fullName evidence="1">Uncharacterized protein</fullName>
    </submittedName>
</protein>
<dbReference type="EMBL" id="PQWB01000023">
    <property type="protein sequence ID" value="POZ62805.1"/>
    <property type="molecule type" value="Genomic_DNA"/>
</dbReference>